<feature type="transmembrane region" description="Helical" evidence="1">
    <location>
        <begin position="42"/>
        <end position="65"/>
    </location>
</feature>
<feature type="transmembrane region" description="Helical" evidence="1">
    <location>
        <begin position="246"/>
        <end position="272"/>
    </location>
</feature>
<feature type="transmembrane region" description="Helical" evidence="1">
    <location>
        <begin position="168"/>
        <end position="187"/>
    </location>
</feature>
<keyword evidence="3" id="KW-1185">Reference proteome</keyword>
<dbReference type="GO" id="GO:0005886">
    <property type="term" value="C:plasma membrane"/>
    <property type="evidence" value="ECO:0007669"/>
    <property type="project" value="TreeGrafter"/>
</dbReference>
<sequence>MLRRDWSVSAATAGFLAVLISYAGPLLIFFQAARAAHAPPEMIASWVLGISLGAAVSGIALSWWLKVPVITAWSAPGTALLITLFPSLSLHEAVGAYLTAAGLIFLIGITGTFDRLTQRIPKGVCYGMMAGILFQFGAGAFKAVQTMPLLTLCMVAGYLVAKRCWPRYHLVIVLALGVALTAALGRFEWQGVSFSLARPVLIAPSWSWASTLSLALPLVIVSLTGQFLPGMAILRSAGYGTPAKPILAATSVASALVAPLGGITIVLAAITAALCTGRESHEDPGRRYVAGIANGVFYLVGGCLGGSLIGLLAALPAEFVAVLAGLALIGAITANVLGAASDPEHREAAIITFLATASGMSFMGLGSAFWGVVIGAGAHAVLGWKRAPSAAAPATAPARGAVSR</sequence>
<proteinExistence type="predicted"/>
<dbReference type="AlphaFoldDB" id="A0A848FG10"/>
<keyword evidence="1" id="KW-0812">Transmembrane</keyword>
<feature type="transmembrane region" description="Helical" evidence="1">
    <location>
        <begin position="350"/>
        <end position="376"/>
    </location>
</feature>
<keyword evidence="1" id="KW-0472">Membrane</keyword>
<dbReference type="EMBL" id="JABBFW010000026">
    <property type="protein sequence ID" value="NML18076.1"/>
    <property type="molecule type" value="Genomic_DNA"/>
</dbReference>
<accession>A0A848FG10</accession>
<feature type="transmembrane region" description="Helical" evidence="1">
    <location>
        <begin position="6"/>
        <end position="30"/>
    </location>
</feature>
<feature type="transmembrane region" description="Helical" evidence="1">
    <location>
        <begin position="94"/>
        <end position="113"/>
    </location>
</feature>
<dbReference type="Proteomes" id="UP000574067">
    <property type="component" value="Unassembled WGS sequence"/>
</dbReference>
<evidence type="ECO:0000256" key="1">
    <source>
        <dbReference type="SAM" id="Phobius"/>
    </source>
</evidence>
<feature type="transmembrane region" description="Helical" evidence="1">
    <location>
        <begin position="319"/>
        <end position="338"/>
    </location>
</feature>
<feature type="transmembrane region" description="Helical" evidence="1">
    <location>
        <begin position="120"/>
        <end position="137"/>
    </location>
</feature>
<gene>
    <name evidence="2" type="ORF">HHL10_24190</name>
</gene>
<protein>
    <submittedName>
        <fullName evidence="2">Benzoate/H(+) symporter BenE family transporter</fullName>
    </submittedName>
</protein>
<dbReference type="NCBIfam" id="TIGR00843">
    <property type="entry name" value="benE"/>
    <property type="match status" value="1"/>
</dbReference>
<evidence type="ECO:0000313" key="3">
    <source>
        <dbReference type="Proteomes" id="UP000574067"/>
    </source>
</evidence>
<comment type="caution">
    <text evidence="2">The sequence shown here is derived from an EMBL/GenBank/DDBJ whole genome shotgun (WGS) entry which is preliminary data.</text>
</comment>
<evidence type="ECO:0000313" key="2">
    <source>
        <dbReference type="EMBL" id="NML18076.1"/>
    </source>
</evidence>
<dbReference type="GO" id="GO:0042925">
    <property type="term" value="F:benzoate transmembrane transporter activity"/>
    <property type="evidence" value="ECO:0007669"/>
    <property type="project" value="InterPro"/>
</dbReference>
<keyword evidence="1" id="KW-1133">Transmembrane helix</keyword>
<organism evidence="2 3">
    <name type="scientific">Azohydromonas caseinilytica</name>
    <dbReference type="NCBI Taxonomy" id="2728836"/>
    <lineage>
        <taxon>Bacteria</taxon>
        <taxon>Pseudomonadati</taxon>
        <taxon>Pseudomonadota</taxon>
        <taxon>Betaproteobacteria</taxon>
        <taxon>Burkholderiales</taxon>
        <taxon>Sphaerotilaceae</taxon>
        <taxon>Azohydromonas</taxon>
    </lineage>
</organism>
<feature type="transmembrane region" description="Helical" evidence="1">
    <location>
        <begin position="292"/>
        <end position="312"/>
    </location>
</feature>
<dbReference type="RefSeq" id="WP_169162973.1">
    <property type="nucleotide sequence ID" value="NZ_JABBFW010000026.1"/>
</dbReference>
<dbReference type="InterPro" id="IPR004711">
    <property type="entry name" value="Benzoate_Transporter"/>
</dbReference>
<reference evidence="2 3" key="1">
    <citation type="submission" date="2020-04" db="EMBL/GenBank/DDBJ databases">
        <title>Azohydromonas sp. isolated from soil.</title>
        <authorList>
            <person name="Dahal R.H."/>
        </authorList>
    </citation>
    <scope>NUCLEOTIDE SEQUENCE [LARGE SCALE GENOMIC DNA]</scope>
    <source>
        <strain evidence="2 3">G-1-1-14</strain>
    </source>
</reference>
<feature type="transmembrane region" description="Helical" evidence="1">
    <location>
        <begin position="207"/>
        <end position="234"/>
    </location>
</feature>
<feature type="transmembrane region" description="Helical" evidence="1">
    <location>
        <begin position="143"/>
        <end position="161"/>
    </location>
</feature>
<dbReference type="PANTHER" id="PTHR30199">
    <property type="entry name" value="MFS FAMILY TRANSPORTER, PREDICTED SUBSTRATE BENZOATE"/>
    <property type="match status" value="1"/>
</dbReference>
<dbReference type="Pfam" id="PF03594">
    <property type="entry name" value="BenE"/>
    <property type="match status" value="1"/>
</dbReference>
<dbReference type="PANTHER" id="PTHR30199:SF0">
    <property type="entry name" value="INNER MEMBRANE PROTEIN YDCO"/>
    <property type="match status" value="1"/>
</dbReference>
<name>A0A848FG10_9BURK</name>